<dbReference type="GO" id="GO:0030288">
    <property type="term" value="C:outer membrane-bounded periplasmic space"/>
    <property type="evidence" value="ECO:0007669"/>
    <property type="project" value="TreeGrafter"/>
</dbReference>
<dbReference type="GO" id="GO:1901678">
    <property type="term" value="P:iron coordination entity transport"/>
    <property type="evidence" value="ECO:0007669"/>
    <property type="project" value="UniProtKB-ARBA"/>
</dbReference>
<dbReference type="Pfam" id="PF01497">
    <property type="entry name" value="Peripla_BP_2"/>
    <property type="match status" value="1"/>
</dbReference>
<dbReference type="Gene3D" id="3.40.50.1980">
    <property type="entry name" value="Nitrogenase molybdenum iron protein domain"/>
    <property type="match status" value="2"/>
</dbReference>
<dbReference type="OrthoDB" id="7941913at2"/>
<dbReference type="Proteomes" id="UP000380867">
    <property type="component" value="Unassembled WGS sequence"/>
</dbReference>
<dbReference type="PANTHER" id="PTHR30532">
    <property type="entry name" value="IRON III DICITRATE-BINDING PERIPLASMIC PROTEIN"/>
    <property type="match status" value="1"/>
</dbReference>
<keyword evidence="4 5" id="KW-0732">Signal</keyword>
<gene>
    <name evidence="7" type="ORF">ESP70_008340</name>
</gene>
<protein>
    <submittedName>
        <fullName evidence="7">ABC transporter substrate-binding protein</fullName>
    </submittedName>
</protein>
<keyword evidence="3" id="KW-0813">Transport</keyword>
<proteinExistence type="inferred from homology"/>
<keyword evidence="8" id="KW-1185">Reference proteome</keyword>
<organism evidence="7 8">
    <name type="scientific">Aeromicrobium ginsengisoli</name>
    <dbReference type="NCBI Taxonomy" id="363867"/>
    <lineage>
        <taxon>Bacteria</taxon>
        <taxon>Bacillati</taxon>
        <taxon>Actinomycetota</taxon>
        <taxon>Actinomycetes</taxon>
        <taxon>Propionibacteriales</taxon>
        <taxon>Nocardioidaceae</taxon>
        <taxon>Aeromicrobium</taxon>
    </lineage>
</organism>
<evidence type="ECO:0000256" key="5">
    <source>
        <dbReference type="SAM" id="SignalP"/>
    </source>
</evidence>
<evidence type="ECO:0000256" key="3">
    <source>
        <dbReference type="ARBA" id="ARBA00022448"/>
    </source>
</evidence>
<evidence type="ECO:0000313" key="7">
    <source>
        <dbReference type="EMBL" id="KAA1397386.1"/>
    </source>
</evidence>
<feature type="chain" id="PRO_5038887660" evidence="5">
    <location>
        <begin position="19"/>
        <end position="324"/>
    </location>
</feature>
<name>A0A5M4FDZ4_9ACTN</name>
<evidence type="ECO:0000313" key="8">
    <source>
        <dbReference type="Proteomes" id="UP000380867"/>
    </source>
</evidence>
<dbReference type="InterPro" id="IPR051313">
    <property type="entry name" value="Bact_iron-sidero_bind"/>
</dbReference>
<dbReference type="PANTHER" id="PTHR30532:SF24">
    <property type="entry name" value="FERRIC ENTEROBACTIN-BINDING PERIPLASMIC PROTEIN FEPB"/>
    <property type="match status" value="1"/>
</dbReference>
<evidence type="ECO:0000256" key="4">
    <source>
        <dbReference type="ARBA" id="ARBA00022729"/>
    </source>
</evidence>
<feature type="domain" description="Fe/B12 periplasmic-binding" evidence="6">
    <location>
        <begin position="50"/>
        <end position="324"/>
    </location>
</feature>
<evidence type="ECO:0000256" key="2">
    <source>
        <dbReference type="ARBA" id="ARBA00008814"/>
    </source>
</evidence>
<accession>A0A5M4FDZ4</accession>
<feature type="signal peptide" evidence="5">
    <location>
        <begin position="1"/>
        <end position="18"/>
    </location>
</feature>
<comment type="subcellular location">
    <subcellularLocation>
        <location evidence="1">Cell envelope</location>
    </subcellularLocation>
</comment>
<comment type="caution">
    <text evidence="7">The sequence shown here is derived from an EMBL/GenBank/DDBJ whole genome shotgun (WGS) entry which is preliminary data.</text>
</comment>
<dbReference type="RefSeq" id="WP_149688838.1">
    <property type="nucleotide sequence ID" value="NZ_SDPQ02000002.1"/>
</dbReference>
<evidence type="ECO:0000259" key="6">
    <source>
        <dbReference type="PROSITE" id="PS50983"/>
    </source>
</evidence>
<dbReference type="AlphaFoldDB" id="A0A5M4FDZ4"/>
<evidence type="ECO:0000256" key="1">
    <source>
        <dbReference type="ARBA" id="ARBA00004196"/>
    </source>
</evidence>
<dbReference type="InterPro" id="IPR002491">
    <property type="entry name" value="ABC_transptr_periplasmic_BD"/>
</dbReference>
<dbReference type="PROSITE" id="PS50983">
    <property type="entry name" value="FE_B12_PBP"/>
    <property type="match status" value="1"/>
</dbReference>
<dbReference type="EMBL" id="SDPQ02000002">
    <property type="protein sequence ID" value="KAA1397386.1"/>
    <property type="molecule type" value="Genomic_DNA"/>
</dbReference>
<sequence>MKRTFLAASAAIALLTLAACGTSSPDDTGSGPWTYTDDRGTKISLDEKPKRVVAQSSLAAGLKDLGVDVVGVFGPLKLADGSLDPQAAGLDPDTITDVTAGGEYGSLDLEKLAALKPDLVVTNMYLPPDLWYINDATAKKVAKLAPILAVDFKGDSIIESIEDVQKVGAKLGADLDSDTVLQGRKDFEAASTRLADVGAELDDRNVLVVSGTKDLFYAADPAQFPDLDYYESLGLPIIKAKAKPGSYWEDMSWEKSDTYDADVVMWDSREGGSTLQQFKAQPVFSTITAAKNDAWVPWEAVSPASFAAYADVINRLADDIEEQL</sequence>
<dbReference type="PROSITE" id="PS51257">
    <property type="entry name" value="PROKAR_LIPOPROTEIN"/>
    <property type="match status" value="1"/>
</dbReference>
<dbReference type="SUPFAM" id="SSF53807">
    <property type="entry name" value="Helical backbone' metal receptor"/>
    <property type="match status" value="1"/>
</dbReference>
<reference evidence="7" key="1">
    <citation type="submission" date="2019-09" db="EMBL/GenBank/DDBJ databases">
        <authorList>
            <person name="Li J."/>
        </authorList>
    </citation>
    <scope>NUCLEOTIDE SEQUENCE [LARGE SCALE GENOMIC DNA]</scope>
    <source>
        <strain evidence="7">JCM 14732</strain>
    </source>
</reference>
<comment type="similarity">
    <text evidence="2">Belongs to the bacterial solute-binding protein 8 family.</text>
</comment>